<name>A0A5J4SNL1_9ZZZZ</name>
<organism evidence="2">
    <name type="scientific">termite gut metagenome</name>
    <dbReference type="NCBI Taxonomy" id="433724"/>
    <lineage>
        <taxon>unclassified sequences</taxon>
        <taxon>metagenomes</taxon>
        <taxon>organismal metagenomes</taxon>
    </lineage>
</organism>
<dbReference type="AlphaFoldDB" id="A0A5J4SNL1"/>
<gene>
    <name evidence="2" type="ORF">EZS27_005567</name>
    <name evidence="1" type="ORF">EZS27_006467</name>
</gene>
<proteinExistence type="predicted"/>
<sequence>MASEKREASKVINVIHLLKKTAKGNTLELVQRLHARDHAYILSLEGQEIEIATFAELKDVHDVIDTMIHANEKESQQIVFE</sequence>
<dbReference type="EMBL" id="SNRY01000112">
    <property type="protein sequence ID" value="KAA6346933.1"/>
    <property type="molecule type" value="Genomic_DNA"/>
</dbReference>
<evidence type="ECO:0000313" key="1">
    <source>
        <dbReference type="EMBL" id="KAA6345987.1"/>
    </source>
</evidence>
<evidence type="ECO:0000313" key="2">
    <source>
        <dbReference type="EMBL" id="KAA6346933.1"/>
    </source>
</evidence>
<accession>A0A5J4SNL1</accession>
<reference evidence="2" key="1">
    <citation type="submission" date="2019-03" db="EMBL/GenBank/DDBJ databases">
        <title>Single cell metagenomics reveals metabolic interactions within the superorganism composed of flagellate Streblomastix strix and complex community of Bacteroidetes bacteria on its surface.</title>
        <authorList>
            <person name="Treitli S.C."/>
            <person name="Kolisko M."/>
            <person name="Husnik F."/>
            <person name="Keeling P."/>
            <person name="Hampl V."/>
        </authorList>
    </citation>
    <scope>NUCLEOTIDE SEQUENCE</scope>
    <source>
        <strain evidence="2">STM</strain>
    </source>
</reference>
<comment type="caution">
    <text evidence="2">The sequence shown here is derived from an EMBL/GenBank/DDBJ whole genome shotgun (WGS) entry which is preliminary data.</text>
</comment>
<dbReference type="EMBL" id="SNRY01000147">
    <property type="protein sequence ID" value="KAA6345987.1"/>
    <property type="molecule type" value="Genomic_DNA"/>
</dbReference>
<protein>
    <submittedName>
        <fullName evidence="2">Uncharacterized protein</fullName>
    </submittedName>
</protein>